<dbReference type="InterPro" id="IPR001387">
    <property type="entry name" value="Cro/C1-type_HTH"/>
</dbReference>
<evidence type="ECO:0000259" key="1">
    <source>
        <dbReference type="PROSITE" id="PS50943"/>
    </source>
</evidence>
<evidence type="ECO:0000313" key="2">
    <source>
        <dbReference type="EMBL" id="CYW74179.1"/>
    </source>
</evidence>
<feature type="domain" description="HTH cro/C1-type" evidence="1">
    <location>
        <begin position="5"/>
        <end position="57"/>
    </location>
</feature>
<proteinExistence type="predicted"/>
<dbReference type="CDD" id="cd00093">
    <property type="entry name" value="HTH_XRE"/>
    <property type="match status" value="1"/>
</dbReference>
<reference evidence="2 3" key="1">
    <citation type="submission" date="2016-02" db="EMBL/GenBank/DDBJ databases">
        <authorList>
            <consortium name="Pathogen Informatics"/>
        </authorList>
    </citation>
    <scope>NUCLEOTIDE SEQUENCE [LARGE SCALE GENOMIC DNA]</scope>
    <source>
        <strain evidence="2 3">SS1013</strain>
    </source>
</reference>
<name>A0A0Z8R1C4_STRSU</name>
<evidence type="ECO:0000313" key="3">
    <source>
        <dbReference type="Proteomes" id="UP000069526"/>
    </source>
</evidence>
<dbReference type="SMART" id="SM00530">
    <property type="entry name" value="HTH_XRE"/>
    <property type="match status" value="1"/>
</dbReference>
<gene>
    <name evidence="2" type="ORF">ERS132539_02237</name>
</gene>
<dbReference type="SUPFAM" id="SSF47413">
    <property type="entry name" value="lambda repressor-like DNA-binding domains"/>
    <property type="match status" value="1"/>
</dbReference>
<dbReference type="GO" id="GO:0003677">
    <property type="term" value="F:DNA binding"/>
    <property type="evidence" value="ECO:0007669"/>
    <property type="project" value="InterPro"/>
</dbReference>
<dbReference type="InterPro" id="IPR010982">
    <property type="entry name" value="Lambda_DNA-bd_dom_sf"/>
</dbReference>
<protein>
    <submittedName>
        <fullName evidence="2">Phage protein</fullName>
    </submittedName>
</protein>
<dbReference type="RefSeq" id="WP_043028975.1">
    <property type="nucleotide sequence ID" value="NZ_CDXD01000016.1"/>
</dbReference>
<organism evidence="2 3">
    <name type="scientific">Streptococcus suis</name>
    <dbReference type="NCBI Taxonomy" id="1307"/>
    <lineage>
        <taxon>Bacteria</taxon>
        <taxon>Bacillati</taxon>
        <taxon>Bacillota</taxon>
        <taxon>Bacilli</taxon>
        <taxon>Lactobacillales</taxon>
        <taxon>Streptococcaceae</taxon>
        <taxon>Streptococcus</taxon>
    </lineage>
</organism>
<dbReference type="PROSITE" id="PS50943">
    <property type="entry name" value="HTH_CROC1"/>
    <property type="match status" value="1"/>
</dbReference>
<dbReference type="AlphaFoldDB" id="A0A0Z8R1C4"/>
<dbReference type="EMBL" id="FIJK01000084">
    <property type="protein sequence ID" value="CYW74179.1"/>
    <property type="molecule type" value="Genomic_DNA"/>
</dbReference>
<dbReference type="Gene3D" id="1.10.260.40">
    <property type="entry name" value="lambda repressor-like DNA-binding domains"/>
    <property type="match status" value="1"/>
</dbReference>
<accession>A0A0Z8R1C4</accession>
<sequence length="63" mass="7505">MWEKLKQLLAERRITIAELERLSGIPRKSLENMKKHDPSFFQMEKIADVLDISLDEFRGCRKD</sequence>
<dbReference type="Pfam" id="PF13443">
    <property type="entry name" value="HTH_26"/>
    <property type="match status" value="1"/>
</dbReference>
<dbReference type="Proteomes" id="UP000069526">
    <property type="component" value="Unassembled WGS sequence"/>
</dbReference>